<sequence>MGSKPEKEIGLNIGMLKKTVLTIEKLCPNFLFVVLPTGVKVCSLELAARLPLINGY</sequence>
<proteinExistence type="predicted"/>
<accession>A0A5N6WSW3</accession>
<reference evidence="3" key="1">
    <citation type="submission" date="2019-04" db="EMBL/GenBank/DDBJ databases">
        <title>Friends and foes A comparative genomics studyof 23 Aspergillus species from section Flavi.</title>
        <authorList>
            <consortium name="DOE Joint Genome Institute"/>
            <person name="Kjaerbolling I."/>
            <person name="Vesth T."/>
            <person name="Frisvad J.C."/>
            <person name="Nybo J.L."/>
            <person name="Theobald S."/>
            <person name="Kildgaard S."/>
            <person name="Isbrandt T."/>
            <person name="Kuo A."/>
            <person name="Sato A."/>
            <person name="Lyhne E.K."/>
            <person name="Kogle M.E."/>
            <person name="Wiebenga A."/>
            <person name="Kun R.S."/>
            <person name="Lubbers R.J."/>
            <person name="Makela M.R."/>
            <person name="Barry K."/>
            <person name="Chovatia M."/>
            <person name="Clum A."/>
            <person name="Daum C."/>
            <person name="Haridas S."/>
            <person name="He G."/>
            <person name="LaButti K."/>
            <person name="Lipzen A."/>
            <person name="Mondo S."/>
            <person name="Riley R."/>
            <person name="Salamov A."/>
            <person name="Simmons B.A."/>
            <person name="Magnuson J.K."/>
            <person name="Henrissat B."/>
            <person name="Mortensen U.H."/>
            <person name="Larsen T.O."/>
            <person name="Devries R.P."/>
            <person name="Grigoriev I.V."/>
            <person name="Machida M."/>
            <person name="Baker S.E."/>
            <person name="Andersen M.R."/>
        </authorList>
    </citation>
    <scope>NUCLEOTIDE SEQUENCE [LARGE SCALE GENOMIC DNA]</scope>
    <source>
        <strain evidence="3">CBS 130017</strain>
    </source>
</reference>
<dbReference type="Pfam" id="PF22917">
    <property type="entry name" value="PRISE"/>
    <property type="match status" value="1"/>
</dbReference>
<evidence type="ECO:0000259" key="1">
    <source>
        <dbReference type="Pfam" id="PF22917"/>
    </source>
</evidence>
<dbReference type="EMBL" id="ML741827">
    <property type="protein sequence ID" value="KAE8323678.1"/>
    <property type="molecule type" value="Genomic_DNA"/>
</dbReference>
<dbReference type="Proteomes" id="UP000325945">
    <property type="component" value="Unassembled WGS sequence"/>
</dbReference>
<feature type="domain" description="PRISE-like Rossmann-fold" evidence="1">
    <location>
        <begin position="3"/>
        <end position="46"/>
    </location>
</feature>
<organism evidence="2 3">
    <name type="scientific">Aspergillus sergii</name>
    <dbReference type="NCBI Taxonomy" id="1034303"/>
    <lineage>
        <taxon>Eukaryota</taxon>
        <taxon>Fungi</taxon>
        <taxon>Dikarya</taxon>
        <taxon>Ascomycota</taxon>
        <taxon>Pezizomycotina</taxon>
        <taxon>Eurotiomycetes</taxon>
        <taxon>Eurotiomycetidae</taxon>
        <taxon>Eurotiales</taxon>
        <taxon>Aspergillaceae</taxon>
        <taxon>Aspergillus</taxon>
        <taxon>Aspergillus subgen. Circumdati</taxon>
    </lineage>
</organism>
<dbReference type="AlphaFoldDB" id="A0A5N6WSW3"/>
<gene>
    <name evidence="2" type="ORF">BDV39DRAFT_181868</name>
</gene>
<name>A0A5N6WSW3_9EURO</name>
<evidence type="ECO:0000313" key="3">
    <source>
        <dbReference type="Proteomes" id="UP000325945"/>
    </source>
</evidence>
<protein>
    <recommendedName>
        <fullName evidence="1">PRISE-like Rossmann-fold domain-containing protein</fullName>
    </recommendedName>
</protein>
<dbReference type="InterPro" id="IPR055222">
    <property type="entry name" value="PRISE-like_Rossmann-fold"/>
</dbReference>
<keyword evidence="3" id="KW-1185">Reference proteome</keyword>
<evidence type="ECO:0000313" key="2">
    <source>
        <dbReference type="EMBL" id="KAE8323678.1"/>
    </source>
</evidence>